<feature type="transmembrane region" description="Helical" evidence="1">
    <location>
        <begin position="81"/>
        <end position="106"/>
    </location>
</feature>
<keyword evidence="1" id="KW-1133">Transmembrane helix</keyword>
<keyword evidence="1" id="KW-0812">Transmembrane</keyword>
<evidence type="ECO:0008006" key="4">
    <source>
        <dbReference type="Google" id="ProtNLM"/>
    </source>
</evidence>
<organism evidence="2 3">
    <name type="scientific">Microtetraspora glauca</name>
    <dbReference type="NCBI Taxonomy" id="1996"/>
    <lineage>
        <taxon>Bacteria</taxon>
        <taxon>Bacillati</taxon>
        <taxon>Actinomycetota</taxon>
        <taxon>Actinomycetes</taxon>
        <taxon>Streptosporangiales</taxon>
        <taxon>Streptosporangiaceae</taxon>
        <taxon>Microtetraspora</taxon>
    </lineage>
</organism>
<evidence type="ECO:0000256" key="1">
    <source>
        <dbReference type="SAM" id="Phobius"/>
    </source>
</evidence>
<evidence type="ECO:0000313" key="2">
    <source>
        <dbReference type="EMBL" id="MEV0975077.1"/>
    </source>
</evidence>
<protein>
    <recommendedName>
        <fullName evidence="4">Carbohydrate ABC transporter permease</fullName>
    </recommendedName>
</protein>
<keyword evidence="1" id="KW-0472">Membrane</keyword>
<evidence type="ECO:0000313" key="3">
    <source>
        <dbReference type="Proteomes" id="UP001551675"/>
    </source>
</evidence>
<dbReference type="EMBL" id="JBFALK010000042">
    <property type="protein sequence ID" value="MEV0975077.1"/>
    <property type="molecule type" value="Genomic_DNA"/>
</dbReference>
<dbReference type="RefSeq" id="WP_358142385.1">
    <property type="nucleotide sequence ID" value="NZ_JBFALK010000042.1"/>
</dbReference>
<sequence length="121" mass="13232">MAGPDRVAVQPRPYRAFSVRGDRQPGRAGDVFGDLGNGQKIIADVLGDYLNSFVVGLHCGRPFLQRADRLRLRQGPFLRQVGIHTGIALATATPAVLPVVIIYLVVQRQIIRGIAMSGMRR</sequence>
<name>A0ABV3GTW6_MICGL</name>
<keyword evidence="3" id="KW-1185">Reference proteome</keyword>
<reference evidence="2 3" key="1">
    <citation type="submission" date="2024-06" db="EMBL/GenBank/DDBJ databases">
        <title>The Natural Products Discovery Center: Release of the First 8490 Sequenced Strains for Exploring Actinobacteria Biosynthetic Diversity.</title>
        <authorList>
            <person name="Kalkreuter E."/>
            <person name="Kautsar S.A."/>
            <person name="Yang D."/>
            <person name="Bader C.D."/>
            <person name="Teijaro C.N."/>
            <person name="Fluegel L."/>
            <person name="Davis C.M."/>
            <person name="Simpson J.R."/>
            <person name="Lauterbach L."/>
            <person name="Steele A.D."/>
            <person name="Gui C."/>
            <person name="Meng S."/>
            <person name="Li G."/>
            <person name="Viehrig K."/>
            <person name="Ye F."/>
            <person name="Su P."/>
            <person name="Kiefer A.F."/>
            <person name="Nichols A."/>
            <person name="Cepeda A.J."/>
            <person name="Yan W."/>
            <person name="Fan B."/>
            <person name="Jiang Y."/>
            <person name="Adhikari A."/>
            <person name="Zheng C.-J."/>
            <person name="Schuster L."/>
            <person name="Cowan T.M."/>
            <person name="Smanski M.J."/>
            <person name="Chevrette M.G."/>
            <person name="De Carvalho L.P.S."/>
            <person name="Shen B."/>
        </authorList>
    </citation>
    <scope>NUCLEOTIDE SEQUENCE [LARGE SCALE GENOMIC DNA]</scope>
    <source>
        <strain evidence="2 3">NPDC050100</strain>
    </source>
</reference>
<accession>A0ABV3GTW6</accession>
<proteinExistence type="predicted"/>
<gene>
    <name evidence="2" type="ORF">AB0I59_41350</name>
</gene>
<comment type="caution">
    <text evidence="2">The sequence shown here is derived from an EMBL/GenBank/DDBJ whole genome shotgun (WGS) entry which is preliminary data.</text>
</comment>
<dbReference type="Proteomes" id="UP001551675">
    <property type="component" value="Unassembled WGS sequence"/>
</dbReference>